<dbReference type="AlphaFoldDB" id="A0AAJ6NRW7"/>
<sequence>MLQDAIRGWLEVARQREELDPEKHLVEHITYGNHRFKFLIKR</sequence>
<reference evidence="1 2" key="1">
    <citation type="journal article" date="2023" name="Limnol Oceanogr Lett">
        <title>Environmental adaptations by the intertidal Antarctic cyanobacterium Halotia branconii CENA392 as revealed using long-read genome sequencing.</title>
        <authorList>
            <person name="Dextro R.B."/>
            <person name="Delbaje E."/>
            <person name="Freitas P.N.N."/>
            <person name="Geraldes V."/>
            <person name="Pinto E."/>
            <person name="Long P.F."/>
            <person name="Fiore M.F."/>
        </authorList>
    </citation>
    <scope>NUCLEOTIDE SEQUENCE [LARGE SCALE GENOMIC DNA]</scope>
    <source>
        <strain evidence="1 2">CENA392</strain>
    </source>
</reference>
<organism evidence="1 2">
    <name type="scientific">Halotia branconii CENA392</name>
    <dbReference type="NCBI Taxonomy" id="1539056"/>
    <lineage>
        <taxon>Bacteria</taxon>
        <taxon>Bacillati</taxon>
        <taxon>Cyanobacteriota</taxon>
        <taxon>Cyanophyceae</taxon>
        <taxon>Nostocales</taxon>
        <taxon>Nodulariaceae</taxon>
        <taxon>Halotia</taxon>
    </lineage>
</organism>
<evidence type="ECO:0000313" key="2">
    <source>
        <dbReference type="Proteomes" id="UP001223520"/>
    </source>
</evidence>
<dbReference type="RefSeq" id="WP_281482733.1">
    <property type="nucleotide sequence ID" value="NZ_CP124543.1"/>
</dbReference>
<gene>
    <name evidence="1" type="ORF">QI031_27470</name>
</gene>
<accession>A0AAJ6NRW7</accession>
<keyword evidence="2" id="KW-1185">Reference proteome</keyword>
<evidence type="ECO:0000313" key="1">
    <source>
        <dbReference type="EMBL" id="WGV25433.1"/>
    </source>
</evidence>
<proteinExistence type="predicted"/>
<dbReference type="Proteomes" id="UP001223520">
    <property type="component" value="Chromosome"/>
</dbReference>
<protein>
    <submittedName>
        <fullName evidence="1">Uncharacterized protein</fullName>
    </submittedName>
</protein>
<name>A0AAJ6NRW7_9CYAN</name>
<dbReference type="KEGG" id="hbq:QI031_27470"/>
<dbReference type="EMBL" id="CP124543">
    <property type="protein sequence ID" value="WGV25433.1"/>
    <property type="molecule type" value="Genomic_DNA"/>
</dbReference>